<dbReference type="Pfam" id="PF02518">
    <property type="entry name" value="HATPase_c"/>
    <property type="match status" value="1"/>
</dbReference>
<gene>
    <name evidence="10" type="ORF">ASPSYDRAFT_533157</name>
</gene>
<dbReference type="Gene3D" id="3.30.565.10">
    <property type="entry name" value="Histidine kinase-like ATPase, C-terminal domain"/>
    <property type="match status" value="1"/>
</dbReference>
<dbReference type="InterPro" id="IPR001789">
    <property type="entry name" value="Sig_transdc_resp-reg_receiver"/>
</dbReference>
<dbReference type="SUPFAM" id="SSF47384">
    <property type="entry name" value="Homodimeric domain of signal transducing histidine kinase"/>
    <property type="match status" value="1"/>
</dbReference>
<dbReference type="Gene3D" id="3.40.50.2300">
    <property type="match status" value="1"/>
</dbReference>
<dbReference type="GO" id="GO:0005886">
    <property type="term" value="C:plasma membrane"/>
    <property type="evidence" value="ECO:0007669"/>
    <property type="project" value="TreeGrafter"/>
</dbReference>
<dbReference type="InterPro" id="IPR036097">
    <property type="entry name" value="HisK_dim/P_sf"/>
</dbReference>
<evidence type="ECO:0000256" key="1">
    <source>
        <dbReference type="ARBA" id="ARBA00000085"/>
    </source>
</evidence>
<feature type="region of interest" description="Disordered" evidence="7">
    <location>
        <begin position="432"/>
        <end position="451"/>
    </location>
</feature>
<evidence type="ECO:0000256" key="6">
    <source>
        <dbReference type="PROSITE-ProRule" id="PRU00169"/>
    </source>
</evidence>
<dbReference type="AlphaFoldDB" id="A0A1L9T2L2"/>
<dbReference type="SMART" id="SM00388">
    <property type="entry name" value="HisKA"/>
    <property type="match status" value="1"/>
</dbReference>
<evidence type="ECO:0000256" key="4">
    <source>
        <dbReference type="ARBA" id="ARBA00022679"/>
    </source>
</evidence>
<feature type="compositionally biased region" description="Low complexity" evidence="7">
    <location>
        <begin position="41"/>
        <end position="56"/>
    </location>
</feature>
<dbReference type="FunFam" id="1.10.287.130:FF:000023">
    <property type="entry name" value="Sensor histidine kinase/response regulator, putative"/>
    <property type="match status" value="1"/>
</dbReference>
<dbReference type="SMART" id="SM00448">
    <property type="entry name" value="REC"/>
    <property type="match status" value="1"/>
</dbReference>
<evidence type="ECO:0000256" key="2">
    <source>
        <dbReference type="ARBA" id="ARBA00012438"/>
    </source>
</evidence>
<dbReference type="Pfam" id="PF00512">
    <property type="entry name" value="HisKA"/>
    <property type="match status" value="1"/>
</dbReference>
<keyword evidence="5" id="KW-0418">Kinase</keyword>
<dbReference type="PRINTS" id="PR00344">
    <property type="entry name" value="BCTRLSENSOR"/>
</dbReference>
<reference evidence="11" key="1">
    <citation type="journal article" date="2017" name="Genome Biol.">
        <title>Comparative genomics reveals high biological diversity and specific adaptations in the industrially and medically important fungal genus Aspergillus.</title>
        <authorList>
            <person name="de Vries R.P."/>
            <person name="Riley R."/>
            <person name="Wiebenga A."/>
            <person name="Aguilar-Osorio G."/>
            <person name="Amillis S."/>
            <person name="Uchima C.A."/>
            <person name="Anderluh G."/>
            <person name="Asadollahi M."/>
            <person name="Askin M."/>
            <person name="Barry K."/>
            <person name="Battaglia E."/>
            <person name="Bayram O."/>
            <person name="Benocci T."/>
            <person name="Braus-Stromeyer S.A."/>
            <person name="Caldana C."/>
            <person name="Canovas D."/>
            <person name="Cerqueira G.C."/>
            <person name="Chen F."/>
            <person name="Chen W."/>
            <person name="Choi C."/>
            <person name="Clum A."/>
            <person name="Dos Santos R.A."/>
            <person name="Damasio A.R."/>
            <person name="Diallinas G."/>
            <person name="Emri T."/>
            <person name="Fekete E."/>
            <person name="Flipphi M."/>
            <person name="Freyberg S."/>
            <person name="Gallo A."/>
            <person name="Gournas C."/>
            <person name="Habgood R."/>
            <person name="Hainaut M."/>
            <person name="Harispe M.L."/>
            <person name="Henrissat B."/>
            <person name="Hilden K.S."/>
            <person name="Hope R."/>
            <person name="Hossain A."/>
            <person name="Karabika E."/>
            <person name="Karaffa L."/>
            <person name="Karanyi Z."/>
            <person name="Krasevec N."/>
            <person name="Kuo A."/>
            <person name="Kusch H."/>
            <person name="LaButti K."/>
            <person name="Lagendijk E.L."/>
            <person name="Lapidus A."/>
            <person name="Levasseur A."/>
            <person name="Lindquist E."/>
            <person name="Lipzen A."/>
            <person name="Logrieco A.F."/>
            <person name="MacCabe A."/>
            <person name="Maekelae M.R."/>
            <person name="Malavazi I."/>
            <person name="Melin P."/>
            <person name="Meyer V."/>
            <person name="Mielnichuk N."/>
            <person name="Miskei M."/>
            <person name="Molnar A.P."/>
            <person name="Mule G."/>
            <person name="Ngan C.Y."/>
            <person name="Orejas M."/>
            <person name="Orosz E."/>
            <person name="Ouedraogo J.P."/>
            <person name="Overkamp K.M."/>
            <person name="Park H.-S."/>
            <person name="Perrone G."/>
            <person name="Piumi F."/>
            <person name="Punt P.J."/>
            <person name="Ram A.F."/>
            <person name="Ramon A."/>
            <person name="Rauscher S."/>
            <person name="Record E."/>
            <person name="Riano-Pachon D.M."/>
            <person name="Robert V."/>
            <person name="Roehrig J."/>
            <person name="Ruller R."/>
            <person name="Salamov A."/>
            <person name="Salih N.S."/>
            <person name="Samson R.A."/>
            <person name="Sandor E."/>
            <person name="Sanguinetti M."/>
            <person name="Schuetze T."/>
            <person name="Sepcic K."/>
            <person name="Shelest E."/>
            <person name="Sherlock G."/>
            <person name="Sophianopoulou V."/>
            <person name="Squina F.M."/>
            <person name="Sun H."/>
            <person name="Susca A."/>
            <person name="Todd R.B."/>
            <person name="Tsang A."/>
            <person name="Unkles S.E."/>
            <person name="van de Wiele N."/>
            <person name="van Rossen-Uffink D."/>
            <person name="Oliveira J.V."/>
            <person name="Vesth T.C."/>
            <person name="Visser J."/>
            <person name="Yu J.-H."/>
            <person name="Zhou M."/>
            <person name="Andersen M.R."/>
            <person name="Archer D.B."/>
            <person name="Baker S.E."/>
            <person name="Benoit I."/>
            <person name="Brakhage A.A."/>
            <person name="Braus G.H."/>
            <person name="Fischer R."/>
            <person name="Frisvad J.C."/>
            <person name="Goldman G.H."/>
            <person name="Houbraken J."/>
            <person name="Oakley B."/>
            <person name="Pocsi I."/>
            <person name="Scazzocchio C."/>
            <person name="Seiboth B."/>
            <person name="vanKuyk P.A."/>
            <person name="Wortman J."/>
            <person name="Dyer P.S."/>
            <person name="Grigoriev I.V."/>
        </authorList>
    </citation>
    <scope>NUCLEOTIDE SEQUENCE [LARGE SCALE GENOMIC DNA]</scope>
    <source>
        <strain evidence="11">CBS 593.65</strain>
    </source>
</reference>
<dbReference type="Gene3D" id="1.10.287.130">
    <property type="match status" value="1"/>
</dbReference>
<dbReference type="SUPFAM" id="SSF55874">
    <property type="entry name" value="ATPase domain of HSP90 chaperone/DNA topoisomerase II/histidine kinase"/>
    <property type="match status" value="1"/>
</dbReference>
<dbReference type="CDD" id="cd17546">
    <property type="entry name" value="REC_hyHK_CKI1_RcsC-like"/>
    <property type="match status" value="1"/>
</dbReference>
<proteinExistence type="predicted"/>
<dbReference type="SUPFAM" id="SSF52172">
    <property type="entry name" value="CheY-like"/>
    <property type="match status" value="1"/>
</dbReference>
<dbReference type="InterPro" id="IPR029016">
    <property type="entry name" value="GAF-like_dom_sf"/>
</dbReference>
<dbReference type="EC" id="2.7.13.3" evidence="2"/>
<keyword evidence="4" id="KW-0808">Transferase</keyword>
<sequence>MQEFLSPALRQPPLPDSEKRRLRELSRFVSSTETPYYCAIPRPADFADDPAATPNPSDDGSKPDFNVARLSSDITLTALTQLGVYKFGCMRSYVSLIDGQNQHIISEATGSISLRDRVKHQPNDGLYLGVTTLDLVFGVCPHAVKLFSGHDVPHLQNTDNVTANSTRYIVRDFTREEYFRDRPYVTEWPYFRFYAEVPIYSPCGHILGSYCVVDNKPRSDFGEEDVAALQEVSDAIALHLENVRTVHFHRRSDRLVKGLTAFIKDRPDDNTAPLTAANLHSTAVSHGRQSELSQPDHLHLGGLSLTTDLTGGTSPLFSNRDRGDSDATSLSVALHEPVPAGSPPLNDLLKADSPGESGFFHGQTNGSTSGMGTPPLAAQDSIPLSTRIANVFARASSVLQESMDVDGVLFVDASWSNSGIVRSKTDLLDWEPLPKNADPRPRSQSPYIPTARPDEIPCDVLGLASNETGSRYPVPDSLLRQLIAALPQGGVLHPDNVSPDSSLLENRLANYFPQAKSLLFVPLWDWNKGQWLAGTFVWTRDSDQERSLGLDELHYFKVFGDSIISEIARLDWTQKEKSKFDLISSMSHELRSPLHGMLANAELLSASSLQPEQREAMNALETCGITLLDTMNNLLDFAKINNLTSLNQGASSITGLVSTFDLDVLVEEVVDSVFSGMRHAAISAPSTPTSSSAFEAHAFKRDVSIVLRFETRDQWKINSMTGAWRRIVMNILGNALKYTDTGFVEVSASLLPPSTDSGSPVAHLRFVDSGCGMSQEFLRNKVFSPFAQEDALSEGAGLGLSVVKQLVSYLNGSIDVKSELGVGTQVDVYIPVQTVSLSASGSVVTIVEKAADMEPPKTTFSLIGFGAYPELSEEPTGTLSAIAKRKICLQSFFSNLVADQPSWSVSQAESLEQADGDIAIIEESALKQVYDDESLRRYAAEKKMRFISLCGGLPLVNENEPVGGSEVVRLYQPFSPRKVLQILKLVAQSEPRPSTIEPCPQSAPTLSVETNTSEHTTPNNPVQESRDGSTVLIVDDNDLNVQVLAKLMSKLGYQYTTATNGLVALNKYKESPSTIKVILMDVSMPVMDGIDATKNIRSFEHEHSLPPVNVFAVTGIASAAMQREALRAGVDEYLVKPLSLHQLGSLIKVHM</sequence>
<dbReference type="InterPro" id="IPR005467">
    <property type="entry name" value="His_kinase_dom"/>
</dbReference>
<evidence type="ECO:0000256" key="5">
    <source>
        <dbReference type="ARBA" id="ARBA00022777"/>
    </source>
</evidence>
<accession>A0A1L9T2L2</accession>
<feature type="domain" description="Response regulatory" evidence="9">
    <location>
        <begin position="1030"/>
        <end position="1151"/>
    </location>
</feature>
<dbReference type="InterPro" id="IPR004358">
    <property type="entry name" value="Sig_transdc_His_kin-like_C"/>
</dbReference>
<dbReference type="VEuPathDB" id="FungiDB:ASPSYDRAFT_533157"/>
<evidence type="ECO:0000259" key="8">
    <source>
        <dbReference type="PROSITE" id="PS50109"/>
    </source>
</evidence>
<dbReference type="Proteomes" id="UP000184356">
    <property type="component" value="Unassembled WGS sequence"/>
</dbReference>
<comment type="catalytic activity">
    <reaction evidence="1">
        <text>ATP + protein L-histidine = ADP + protein N-phospho-L-histidine.</text>
        <dbReference type="EC" id="2.7.13.3"/>
    </reaction>
</comment>
<dbReference type="PROSITE" id="PS50109">
    <property type="entry name" value="HIS_KIN"/>
    <property type="match status" value="1"/>
</dbReference>
<dbReference type="RefSeq" id="XP_040697387.1">
    <property type="nucleotide sequence ID" value="XM_040848667.1"/>
</dbReference>
<keyword evidence="3 6" id="KW-0597">Phosphoprotein</keyword>
<protein>
    <recommendedName>
        <fullName evidence="2">histidine kinase</fullName>
        <ecNumber evidence="2">2.7.13.3</ecNumber>
    </recommendedName>
</protein>
<feature type="domain" description="Histidine kinase" evidence="8">
    <location>
        <begin position="585"/>
        <end position="834"/>
    </location>
</feature>
<keyword evidence="11" id="KW-1185">Reference proteome</keyword>
<dbReference type="FunFam" id="3.30.450.40:FF:000083">
    <property type="entry name" value="Sensor histidine kinase/response regulator, putative (AFU_orthologue AFUA_4G00660)"/>
    <property type="match status" value="1"/>
</dbReference>
<dbReference type="InterPro" id="IPR003661">
    <property type="entry name" value="HisK_dim/P_dom"/>
</dbReference>
<dbReference type="InterPro" id="IPR003594">
    <property type="entry name" value="HATPase_dom"/>
</dbReference>
<feature type="modified residue" description="4-aspartylphosphate" evidence="6">
    <location>
        <position position="1081"/>
    </location>
</feature>
<evidence type="ECO:0000256" key="3">
    <source>
        <dbReference type="ARBA" id="ARBA00022553"/>
    </source>
</evidence>
<feature type="region of interest" description="Disordered" evidence="7">
    <location>
        <begin position="282"/>
        <end position="305"/>
    </location>
</feature>
<dbReference type="CDD" id="cd00082">
    <property type="entry name" value="HisKA"/>
    <property type="match status" value="1"/>
</dbReference>
<evidence type="ECO:0000256" key="7">
    <source>
        <dbReference type="SAM" id="MobiDB-lite"/>
    </source>
</evidence>
<feature type="region of interest" description="Disordered" evidence="7">
    <location>
        <begin position="335"/>
        <end position="378"/>
    </location>
</feature>
<dbReference type="SMART" id="SM00387">
    <property type="entry name" value="HATPase_c"/>
    <property type="match status" value="1"/>
</dbReference>
<dbReference type="SUPFAM" id="SSF55781">
    <property type="entry name" value="GAF domain-like"/>
    <property type="match status" value="1"/>
</dbReference>
<feature type="compositionally biased region" description="Polar residues" evidence="7">
    <location>
        <begin position="362"/>
        <end position="371"/>
    </location>
</feature>
<dbReference type="GeneID" id="63764740"/>
<dbReference type="Gene3D" id="3.30.450.40">
    <property type="match status" value="1"/>
</dbReference>
<dbReference type="Pfam" id="PF00072">
    <property type="entry name" value="Response_reg"/>
    <property type="match status" value="1"/>
</dbReference>
<evidence type="ECO:0000313" key="10">
    <source>
        <dbReference type="EMBL" id="OJJ53581.1"/>
    </source>
</evidence>
<organism evidence="10 11">
    <name type="scientific">Aspergillus sydowii CBS 593.65</name>
    <dbReference type="NCBI Taxonomy" id="1036612"/>
    <lineage>
        <taxon>Eukaryota</taxon>
        <taxon>Fungi</taxon>
        <taxon>Dikarya</taxon>
        <taxon>Ascomycota</taxon>
        <taxon>Pezizomycotina</taxon>
        <taxon>Eurotiomycetes</taxon>
        <taxon>Eurotiomycetidae</taxon>
        <taxon>Eurotiales</taxon>
        <taxon>Aspergillaceae</taxon>
        <taxon>Aspergillus</taxon>
        <taxon>Aspergillus subgen. Nidulantes</taxon>
    </lineage>
</organism>
<evidence type="ECO:0000313" key="11">
    <source>
        <dbReference type="Proteomes" id="UP000184356"/>
    </source>
</evidence>
<evidence type="ECO:0000259" key="9">
    <source>
        <dbReference type="PROSITE" id="PS50110"/>
    </source>
</evidence>
<dbReference type="GO" id="GO:0000155">
    <property type="term" value="F:phosphorelay sensor kinase activity"/>
    <property type="evidence" value="ECO:0007669"/>
    <property type="project" value="InterPro"/>
</dbReference>
<feature type="region of interest" description="Disordered" evidence="7">
    <location>
        <begin position="41"/>
        <end position="63"/>
    </location>
</feature>
<dbReference type="PANTHER" id="PTHR43047:SF72">
    <property type="entry name" value="OSMOSENSING HISTIDINE PROTEIN KINASE SLN1"/>
    <property type="match status" value="1"/>
</dbReference>
<feature type="compositionally biased region" description="Polar residues" evidence="7">
    <location>
        <begin position="1002"/>
        <end position="1023"/>
    </location>
</feature>
<name>A0A1L9T2L2_9EURO</name>
<dbReference type="OrthoDB" id="303614at2759"/>
<dbReference type="EMBL" id="KV878597">
    <property type="protein sequence ID" value="OJJ53581.1"/>
    <property type="molecule type" value="Genomic_DNA"/>
</dbReference>
<dbReference type="PROSITE" id="PS50110">
    <property type="entry name" value="RESPONSE_REGULATORY"/>
    <property type="match status" value="1"/>
</dbReference>
<dbReference type="GO" id="GO:0009927">
    <property type="term" value="F:histidine phosphotransfer kinase activity"/>
    <property type="evidence" value="ECO:0007669"/>
    <property type="project" value="TreeGrafter"/>
</dbReference>
<dbReference type="STRING" id="1036612.A0A1L9T2L2"/>
<feature type="region of interest" description="Disordered" evidence="7">
    <location>
        <begin position="992"/>
        <end position="1027"/>
    </location>
</feature>
<dbReference type="PANTHER" id="PTHR43047">
    <property type="entry name" value="TWO-COMPONENT HISTIDINE PROTEIN KINASE"/>
    <property type="match status" value="1"/>
</dbReference>
<dbReference type="InterPro" id="IPR036890">
    <property type="entry name" value="HATPase_C_sf"/>
</dbReference>
<dbReference type="InterPro" id="IPR011006">
    <property type="entry name" value="CheY-like_superfamily"/>
</dbReference>